<keyword evidence="5 7" id="KW-1133">Transmembrane helix</keyword>
<evidence type="ECO:0000256" key="1">
    <source>
        <dbReference type="ARBA" id="ARBA00004651"/>
    </source>
</evidence>
<evidence type="ECO:0000259" key="8">
    <source>
        <dbReference type="Pfam" id="PF04239"/>
    </source>
</evidence>
<protein>
    <recommendedName>
        <fullName evidence="8">YetF C-terminal domain-containing protein</fullName>
    </recommendedName>
</protein>
<evidence type="ECO:0000256" key="3">
    <source>
        <dbReference type="ARBA" id="ARBA00022475"/>
    </source>
</evidence>
<dbReference type="InterPro" id="IPR023090">
    <property type="entry name" value="UPF0702_alpha/beta_dom_sf"/>
</dbReference>
<dbReference type="GO" id="GO:0005886">
    <property type="term" value="C:plasma membrane"/>
    <property type="evidence" value="ECO:0007669"/>
    <property type="project" value="UniProtKB-SubCell"/>
</dbReference>
<feature type="transmembrane region" description="Helical" evidence="7">
    <location>
        <begin position="67"/>
        <end position="89"/>
    </location>
</feature>
<dbReference type="Proteomes" id="UP000647241">
    <property type="component" value="Unassembled WGS sequence"/>
</dbReference>
<evidence type="ECO:0000313" key="10">
    <source>
        <dbReference type="Proteomes" id="UP000647241"/>
    </source>
</evidence>
<feature type="transmembrane region" description="Helical" evidence="7">
    <location>
        <begin position="16"/>
        <end position="34"/>
    </location>
</feature>
<reference evidence="9" key="1">
    <citation type="journal article" date="2014" name="Int. J. Syst. Evol. Microbiol.">
        <title>Complete genome sequence of Corynebacterium casei LMG S-19264T (=DSM 44701T), isolated from a smear-ripened cheese.</title>
        <authorList>
            <consortium name="US DOE Joint Genome Institute (JGI-PGF)"/>
            <person name="Walter F."/>
            <person name="Albersmeier A."/>
            <person name="Kalinowski J."/>
            <person name="Ruckert C."/>
        </authorList>
    </citation>
    <scope>NUCLEOTIDE SEQUENCE</scope>
    <source>
        <strain evidence="9">CGMCC 1.12997</strain>
    </source>
</reference>
<evidence type="ECO:0000256" key="2">
    <source>
        <dbReference type="ARBA" id="ARBA00006448"/>
    </source>
</evidence>
<sequence>MIESMFALHLPILEKLLRPMIVYLFLIGFLRLFGKRELAQLNPFDLVVLLSLSNTVQNAMIGDDNSVTGGIIGAFALLAINWALTLFLFRSPKLDQIVEGSATVLIHHGVADEAAMKKEALTHLELKSVIHKQGFDDYSEVEKCVLEPNGTFYVEGVTPSSDEAERAEILALVRTLSTEVRELKVLLAARG</sequence>
<gene>
    <name evidence="9" type="ORF">GCM10011585_28900</name>
</gene>
<keyword evidence="4 7" id="KW-0812">Transmembrane</keyword>
<keyword evidence="10" id="KW-1185">Reference proteome</keyword>
<organism evidence="9 10">
    <name type="scientific">Edaphobacter dinghuensis</name>
    <dbReference type="NCBI Taxonomy" id="1560005"/>
    <lineage>
        <taxon>Bacteria</taxon>
        <taxon>Pseudomonadati</taxon>
        <taxon>Acidobacteriota</taxon>
        <taxon>Terriglobia</taxon>
        <taxon>Terriglobales</taxon>
        <taxon>Acidobacteriaceae</taxon>
        <taxon>Edaphobacter</taxon>
    </lineage>
</organism>
<comment type="similarity">
    <text evidence="2">Belongs to the UPF0702 family.</text>
</comment>
<evidence type="ECO:0000313" key="9">
    <source>
        <dbReference type="EMBL" id="GGG83421.1"/>
    </source>
</evidence>
<dbReference type="PANTHER" id="PTHR34582">
    <property type="entry name" value="UPF0702 TRANSMEMBRANE PROTEIN YCAP"/>
    <property type="match status" value="1"/>
</dbReference>
<accession>A0A917HM68</accession>
<name>A0A917HM68_9BACT</name>
<dbReference type="EMBL" id="BMGT01000003">
    <property type="protein sequence ID" value="GGG83421.1"/>
    <property type="molecule type" value="Genomic_DNA"/>
</dbReference>
<dbReference type="Gene3D" id="3.30.240.20">
    <property type="entry name" value="bsu07140 like domains"/>
    <property type="match status" value="1"/>
</dbReference>
<proteinExistence type="inferred from homology"/>
<reference evidence="9" key="2">
    <citation type="submission" date="2020-09" db="EMBL/GenBank/DDBJ databases">
        <authorList>
            <person name="Sun Q."/>
            <person name="Zhou Y."/>
        </authorList>
    </citation>
    <scope>NUCLEOTIDE SEQUENCE</scope>
    <source>
        <strain evidence="9">CGMCC 1.12997</strain>
    </source>
</reference>
<comment type="subcellular location">
    <subcellularLocation>
        <location evidence="1">Cell membrane</location>
        <topology evidence="1">Multi-pass membrane protein</topology>
    </subcellularLocation>
</comment>
<dbReference type="Pfam" id="PF04239">
    <property type="entry name" value="DUF421"/>
    <property type="match status" value="1"/>
</dbReference>
<dbReference type="InterPro" id="IPR007353">
    <property type="entry name" value="DUF421"/>
</dbReference>
<evidence type="ECO:0000256" key="5">
    <source>
        <dbReference type="ARBA" id="ARBA00022989"/>
    </source>
</evidence>
<keyword evidence="6 7" id="KW-0472">Membrane</keyword>
<keyword evidence="3" id="KW-1003">Cell membrane</keyword>
<feature type="domain" description="YetF C-terminal" evidence="8">
    <location>
        <begin position="91"/>
        <end position="154"/>
    </location>
</feature>
<dbReference type="AlphaFoldDB" id="A0A917HM68"/>
<evidence type="ECO:0000256" key="4">
    <source>
        <dbReference type="ARBA" id="ARBA00022692"/>
    </source>
</evidence>
<comment type="caution">
    <text evidence="9">The sequence shown here is derived from an EMBL/GenBank/DDBJ whole genome shotgun (WGS) entry which is preliminary data.</text>
</comment>
<evidence type="ECO:0000256" key="7">
    <source>
        <dbReference type="SAM" id="Phobius"/>
    </source>
</evidence>
<dbReference type="PANTHER" id="PTHR34582:SF6">
    <property type="entry name" value="UPF0702 TRANSMEMBRANE PROTEIN YCAP"/>
    <property type="match status" value="1"/>
</dbReference>
<evidence type="ECO:0000256" key="6">
    <source>
        <dbReference type="ARBA" id="ARBA00023136"/>
    </source>
</evidence>
<dbReference type="RefSeq" id="WP_188554890.1">
    <property type="nucleotide sequence ID" value="NZ_BMGT01000003.1"/>
</dbReference>